<comment type="caution">
    <text evidence="9">The sequence shown here is derived from an EMBL/GenBank/DDBJ whole genome shotgun (WGS) entry which is preliminary data.</text>
</comment>
<evidence type="ECO:0000256" key="7">
    <source>
        <dbReference type="ARBA" id="ARBA00023136"/>
    </source>
</evidence>
<dbReference type="GO" id="GO:0005886">
    <property type="term" value="C:plasma membrane"/>
    <property type="evidence" value="ECO:0007669"/>
    <property type="project" value="UniProtKB-SubCell"/>
</dbReference>
<keyword evidence="3" id="KW-0813">Transport</keyword>
<keyword evidence="7 8" id="KW-0472">Membrane</keyword>
<feature type="transmembrane region" description="Helical" evidence="8">
    <location>
        <begin position="124"/>
        <end position="143"/>
    </location>
</feature>
<proteinExistence type="inferred from homology"/>
<keyword evidence="6 8" id="KW-1133">Transmembrane helix</keyword>
<dbReference type="RefSeq" id="WP_221410219.1">
    <property type="nucleotide sequence ID" value="NZ_SMGO01000002.1"/>
</dbReference>
<dbReference type="AlphaFoldDB" id="A0A4V2PXV5"/>
<evidence type="ECO:0000256" key="4">
    <source>
        <dbReference type="ARBA" id="ARBA00022475"/>
    </source>
</evidence>
<comment type="subcellular location">
    <subcellularLocation>
        <location evidence="1 8">Cell membrane</location>
        <topology evidence="1 8">Multi-pass membrane protein</topology>
    </subcellularLocation>
</comment>
<dbReference type="PANTHER" id="PTHR30269">
    <property type="entry name" value="TRANSMEMBRANE PROTEIN YFCA"/>
    <property type="match status" value="1"/>
</dbReference>
<evidence type="ECO:0000256" key="8">
    <source>
        <dbReference type="RuleBase" id="RU363041"/>
    </source>
</evidence>
<evidence type="ECO:0000313" key="10">
    <source>
        <dbReference type="Proteomes" id="UP000294616"/>
    </source>
</evidence>
<feature type="transmembrane region" description="Helical" evidence="8">
    <location>
        <begin position="94"/>
        <end position="112"/>
    </location>
</feature>
<dbReference type="PANTHER" id="PTHR30269:SF37">
    <property type="entry name" value="MEMBRANE TRANSPORTER PROTEIN"/>
    <property type="match status" value="1"/>
</dbReference>
<feature type="transmembrane region" description="Helical" evidence="8">
    <location>
        <begin position="223"/>
        <end position="240"/>
    </location>
</feature>
<feature type="transmembrane region" description="Helical" evidence="8">
    <location>
        <begin position="193"/>
        <end position="211"/>
    </location>
</feature>
<dbReference type="EMBL" id="SMGO01000002">
    <property type="protein sequence ID" value="TCK83601.1"/>
    <property type="molecule type" value="Genomic_DNA"/>
</dbReference>
<evidence type="ECO:0000256" key="5">
    <source>
        <dbReference type="ARBA" id="ARBA00022692"/>
    </source>
</evidence>
<sequence>MLLLYVIVVVFIATLIRSAFGFGESLVAVPLLAFYIPIEIAVPVSVLVSITIAAVVVIQDWKKVHIQSAGSLFIFTLLGIPLGLLLLVTANEELVKIVLGVVIIAFSVYSLFYQSIELKSKSWLWLFLCGLFAGVLGGAYGLNGPPLVIYGSMRRWTAQHFRATLQGYFLPASTIGMIGYWLSGLWVPAVTYYYLWSLPFLFPAIFLGRMINHRLHGDTFFRYVHYGLIAIGIILLLQSVM</sequence>
<gene>
    <name evidence="9" type="ORF">C8N28_2203</name>
</gene>
<feature type="transmembrane region" description="Helical" evidence="8">
    <location>
        <begin position="34"/>
        <end position="58"/>
    </location>
</feature>
<accession>A0A4V2PXV5</accession>
<protein>
    <recommendedName>
        <fullName evidence="8">Probable membrane transporter protein</fullName>
    </recommendedName>
</protein>
<name>A0A4V2PXV5_9SPHI</name>
<evidence type="ECO:0000256" key="3">
    <source>
        <dbReference type="ARBA" id="ARBA00022448"/>
    </source>
</evidence>
<evidence type="ECO:0000256" key="1">
    <source>
        <dbReference type="ARBA" id="ARBA00004651"/>
    </source>
</evidence>
<evidence type="ECO:0000256" key="6">
    <source>
        <dbReference type="ARBA" id="ARBA00022989"/>
    </source>
</evidence>
<feature type="transmembrane region" description="Helical" evidence="8">
    <location>
        <begin position="163"/>
        <end position="181"/>
    </location>
</feature>
<keyword evidence="4 8" id="KW-1003">Cell membrane</keyword>
<dbReference type="Proteomes" id="UP000294616">
    <property type="component" value="Unassembled WGS sequence"/>
</dbReference>
<dbReference type="Pfam" id="PF01925">
    <property type="entry name" value="TauE"/>
    <property type="match status" value="1"/>
</dbReference>
<keyword evidence="10" id="KW-1185">Reference proteome</keyword>
<evidence type="ECO:0000256" key="2">
    <source>
        <dbReference type="ARBA" id="ARBA00009142"/>
    </source>
</evidence>
<dbReference type="InterPro" id="IPR002781">
    <property type="entry name" value="TM_pro_TauE-like"/>
</dbReference>
<feature type="transmembrane region" description="Helical" evidence="8">
    <location>
        <begin position="70"/>
        <end position="88"/>
    </location>
</feature>
<keyword evidence="5 8" id="KW-0812">Transmembrane</keyword>
<reference evidence="9 10" key="1">
    <citation type="submission" date="2019-03" db="EMBL/GenBank/DDBJ databases">
        <title>Genomic Encyclopedia of Archaeal and Bacterial Type Strains, Phase II (KMG-II): from individual species to whole genera.</title>
        <authorList>
            <person name="Goeker M."/>
        </authorList>
    </citation>
    <scope>NUCLEOTIDE SEQUENCE [LARGE SCALE GENOMIC DNA]</scope>
    <source>
        <strain evidence="9 10">DSM 22554</strain>
    </source>
</reference>
<comment type="similarity">
    <text evidence="2 8">Belongs to the 4-toluene sulfonate uptake permease (TSUP) (TC 2.A.102) family.</text>
</comment>
<organism evidence="9 10">
    <name type="scientific">Albibacterium bauzanense</name>
    <dbReference type="NCBI Taxonomy" id="653929"/>
    <lineage>
        <taxon>Bacteria</taxon>
        <taxon>Pseudomonadati</taxon>
        <taxon>Bacteroidota</taxon>
        <taxon>Sphingobacteriia</taxon>
        <taxon>Sphingobacteriales</taxon>
        <taxon>Sphingobacteriaceae</taxon>
        <taxon>Albibacterium</taxon>
    </lineage>
</organism>
<dbReference type="InterPro" id="IPR052017">
    <property type="entry name" value="TSUP"/>
</dbReference>
<evidence type="ECO:0000313" key="9">
    <source>
        <dbReference type="EMBL" id="TCK83601.1"/>
    </source>
</evidence>